<comment type="catalytic activity">
    <reaction evidence="9">
        <text>S-methyl-5'-thioadenosine + phosphate = 5-(methylsulfanyl)-alpha-D-ribose 1-phosphate + adenine</text>
        <dbReference type="Rhea" id="RHEA:11852"/>
        <dbReference type="ChEBI" id="CHEBI:16708"/>
        <dbReference type="ChEBI" id="CHEBI:17509"/>
        <dbReference type="ChEBI" id="CHEBI:43474"/>
        <dbReference type="ChEBI" id="CHEBI:58533"/>
        <dbReference type="EC" id="2.4.2.28"/>
    </reaction>
    <physiologicalReaction direction="left-to-right" evidence="9">
        <dbReference type="Rhea" id="RHEA:11853"/>
    </physiologicalReaction>
</comment>
<evidence type="ECO:0000313" key="11">
    <source>
        <dbReference type="EMBL" id="OJX59274.1"/>
    </source>
</evidence>
<evidence type="ECO:0000256" key="3">
    <source>
        <dbReference type="ARBA" id="ARBA00022679"/>
    </source>
</evidence>
<accession>A0A1M3L210</accession>
<evidence type="ECO:0000256" key="6">
    <source>
        <dbReference type="ARBA" id="ARBA00022833"/>
    </source>
</evidence>
<comment type="similarity">
    <text evidence="2 10">Belongs to the purine nucleoside phosphorylase YfiH/LACC1 family.</text>
</comment>
<reference evidence="11 12" key="1">
    <citation type="submission" date="2016-09" db="EMBL/GenBank/DDBJ databases">
        <title>Genome-resolved meta-omics ties microbial dynamics to process performance in biotechnology for thiocyanate degradation.</title>
        <authorList>
            <person name="Kantor R.S."/>
            <person name="Huddy R.J."/>
            <person name="Iyer R."/>
            <person name="Thomas B.C."/>
            <person name="Brown C.T."/>
            <person name="Anantharaman K."/>
            <person name="Tringe S."/>
            <person name="Hettich R.L."/>
            <person name="Harrison S.T."/>
            <person name="Banfield J.F."/>
        </authorList>
    </citation>
    <scope>NUCLEOTIDE SEQUENCE [LARGE SCALE GENOMIC DNA]</scope>
    <source>
        <strain evidence="11">59-99</strain>
    </source>
</reference>
<dbReference type="STRING" id="1895771.BGO89_02320"/>
<comment type="caution">
    <text evidence="11">The sequence shown here is derived from an EMBL/GenBank/DDBJ whole genome shotgun (WGS) entry which is preliminary data.</text>
</comment>
<dbReference type="NCBIfam" id="TIGR00726">
    <property type="entry name" value="peptidoglycan editing factor PgeF"/>
    <property type="match status" value="1"/>
</dbReference>
<dbReference type="CDD" id="cd16833">
    <property type="entry name" value="YfiH"/>
    <property type="match status" value="1"/>
</dbReference>
<comment type="catalytic activity">
    <reaction evidence="8">
        <text>adenosine + phosphate = alpha-D-ribose 1-phosphate + adenine</text>
        <dbReference type="Rhea" id="RHEA:27642"/>
        <dbReference type="ChEBI" id="CHEBI:16335"/>
        <dbReference type="ChEBI" id="CHEBI:16708"/>
        <dbReference type="ChEBI" id="CHEBI:43474"/>
        <dbReference type="ChEBI" id="CHEBI:57720"/>
        <dbReference type="EC" id="2.4.2.1"/>
    </reaction>
    <physiologicalReaction direction="left-to-right" evidence="8">
        <dbReference type="Rhea" id="RHEA:27643"/>
    </physiologicalReaction>
</comment>
<evidence type="ECO:0000256" key="10">
    <source>
        <dbReference type="RuleBase" id="RU361274"/>
    </source>
</evidence>
<evidence type="ECO:0000256" key="2">
    <source>
        <dbReference type="ARBA" id="ARBA00007353"/>
    </source>
</evidence>
<dbReference type="InterPro" id="IPR003730">
    <property type="entry name" value="Cu_polyphenol_OxRdtase"/>
</dbReference>
<evidence type="ECO:0000256" key="1">
    <source>
        <dbReference type="ARBA" id="ARBA00000553"/>
    </source>
</evidence>
<comment type="catalytic activity">
    <reaction evidence="7">
        <text>adenosine + H2O + H(+) = inosine + NH4(+)</text>
        <dbReference type="Rhea" id="RHEA:24408"/>
        <dbReference type="ChEBI" id="CHEBI:15377"/>
        <dbReference type="ChEBI" id="CHEBI:15378"/>
        <dbReference type="ChEBI" id="CHEBI:16335"/>
        <dbReference type="ChEBI" id="CHEBI:17596"/>
        <dbReference type="ChEBI" id="CHEBI:28938"/>
        <dbReference type="EC" id="3.5.4.4"/>
    </reaction>
    <physiologicalReaction direction="left-to-right" evidence="7">
        <dbReference type="Rhea" id="RHEA:24409"/>
    </physiologicalReaction>
</comment>
<keyword evidence="3" id="KW-0808">Transferase</keyword>
<name>A0A1M3L210_9BACT</name>
<dbReference type="GO" id="GO:0005507">
    <property type="term" value="F:copper ion binding"/>
    <property type="evidence" value="ECO:0007669"/>
    <property type="project" value="TreeGrafter"/>
</dbReference>
<evidence type="ECO:0000256" key="7">
    <source>
        <dbReference type="ARBA" id="ARBA00047989"/>
    </source>
</evidence>
<sequence length="244" mass="26415">MITYTPADLGPNVVAGVTHTNTDRLPPPGLTFSTSGGADDSLVRTSIHLLAATIGIDSDRLVMLRQIHGSEVHIVDEPVEGLAGDGLLTDVPDLVLGVRIADCCGILLHDTKRNVIGAVHSGWRGTQANIAGHAISLMIERWGSDMDDIFVYMSPCASGERYEVGDDVARFFPEHIRVSENGRYLFDNRAAIRAQFVGAGISAEHITVDGACTLVDERYHSHRRDREYAGRSLAFIGLRTAVNP</sequence>
<dbReference type="GO" id="GO:0017061">
    <property type="term" value="F:S-methyl-5-thioadenosine phosphorylase activity"/>
    <property type="evidence" value="ECO:0007669"/>
    <property type="project" value="UniProtKB-EC"/>
</dbReference>
<dbReference type="EMBL" id="MKVH01000013">
    <property type="protein sequence ID" value="OJX59274.1"/>
    <property type="molecule type" value="Genomic_DNA"/>
</dbReference>
<keyword evidence="6" id="KW-0862">Zinc</keyword>
<dbReference type="InterPro" id="IPR011324">
    <property type="entry name" value="Cytotoxic_necrot_fac-like_cat"/>
</dbReference>
<keyword evidence="5" id="KW-0378">Hydrolase</keyword>
<dbReference type="Pfam" id="PF02578">
    <property type="entry name" value="Cu-oxidase_4"/>
    <property type="match status" value="1"/>
</dbReference>
<evidence type="ECO:0000256" key="9">
    <source>
        <dbReference type="ARBA" id="ARBA00049893"/>
    </source>
</evidence>
<protein>
    <recommendedName>
        <fullName evidence="10">Purine nucleoside phosphorylase</fullName>
    </recommendedName>
</protein>
<proteinExistence type="inferred from homology"/>
<dbReference type="GO" id="GO:0016787">
    <property type="term" value="F:hydrolase activity"/>
    <property type="evidence" value="ECO:0007669"/>
    <property type="project" value="UniProtKB-KW"/>
</dbReference>
<organism evidence="11 12">
    <name type="scientific">Candidatus Kapaibacterium thiocyanatum</name>
    <dbReference type="NCBI Taxonomy" id="1895771"/>
    <lineage>
        <taxon>Bacteria</taxon>
        <taxon>Pseudomonadati</taxon>
        <taxon>Candidatus Kapaibacteriota</taxon>
        <taxon>Candidatus Kapaibacteriia</taxon>
        <taxon>Candidatus Kapaibacteriales</taxon>
        <taxon>Candidatus Kapaibacteriaceae</taxon>
        <taxon>Candidatus Kapaibacterium</taxon>
    </lineage>
</organism>
<dbReference type="InterPro" id="IPR038371">
    <property type="entry name" value="Cu_polyphenol_OxRdtase_sf"/>
</dbReference>
<dbReference type="Gene3D" id="3.60.140.10">
    <property type="entry name" value="CNF1/YfiH-like putative cysteine hydrolases"/>
    <property type="match status" value="1"/>
</dbReference>
<evidence type="ECO:0000313" key="12">
    <source>
        <dbReference type="Proteomes" id="UP000184233"/>
    </source>
</evidence>
<keyword evidence="4" id="KW-0479">Metal-binding</keyword>
<evidence type="ECO:0000256" key="4">
    <source>
        <dbReference type="ARBA" id="ARBA00022723"/>
    </source>
</evidence>
<dbReference type="SUPFAM" id="SSF64438">
    <property type="entry name" value="CNF1/YfiH-like putative cysteine hydrolases"/>
    <property type="match status" value="1"/>
</dbReference>
<dbReference type="PANTHER" id="PTHR30616">
    <property type="entry name" value="UNCHARACTERIZED PROTEIN YFIH"/>
    <property type="match status" value="1"/>
</dbReference>
<evidence type="ECO:0000256" key="8">
    <source>
        <dbReference type="ARBA" id="ARBA00048968"/>
    </source>
</evidence>
<dbReference type="Proteomes" id="UP000184233">
    <property type="component" value="Unassembled WGS sequence"/>
</dbReference>
<comment type="catalytic activity">
    <reaction evidence="1">
        <text>inosine + phosphate = alpha-D-ribose 1-phosphate + hypoxanthine</text>
        <dbReference type="Rhea" id="RHEA:27646"/>
        <dbReference type="ChEBI" id="CHEBI:17368"/>
        <dbReference type="ChEBI" id="CHEBI:17596"/>
        <dbReference type="ChEBI" id="CHEBI:43474"/>
        <dbReference type="ChEBI" id="CHEBI:57720"/>
        <dbReference type="EC" id="2.4.2.1"/>
    </reaction>
    <physiologicalReaction direction="left-to-right" evidence="1">
        <dbReference type="Rhea" id="RHEA:27647"/>
    </physiologicalReaction>
</comment>
<evidence type="ECO:0000256" key="5">
    <source>
        <dbReference type="ARBA" id="ARBA00022801"/>
    </source>
</evidence>
<gene>
    <name evidence="11" type="ORF">BGO89_02320</name>
</gene>
<dbReference type="PANTHER" id="PTHR30616:SF2">
    <property type="entry name" value="PURINE NUCLEOSIDE PHOSPHORYLASE LACC1"/>
    <property type="match status" value="1"/>
</dbReference>
<dbReference type="AlphaFoldDB" id="A0A1M3L210"/>